<comment type="caution">
    <text evidence="2">The sequence shown here is derived from an EMBL/GenBank/DDBJ whole genome shotgun (WGS) entry which is preliminary data.</text>
</comment>
<protein>
    <submittedName>
        <fullName evidence="2">Uncharacterized protein</fullName>
    </submittedName>
</protein>
<dbReference type="EMBL" id="MWPH01000002">
    <property type="protein sequence ID" value="OVE85112.1"/>
    <property type="molecule type" value="Genomic_DNA"/>
</dbReference>
<keyword evidence="1" id="KW-0472">Membrane</keyword>
<name>A0A202EA42_9EURY</name>
<feature type="transmembrane region" description="Helical" evidence="1">
    <location>
        <begin position="89"/>
        <end position="108"/>
    </location>
</feature>
<evidence type="ECO:0000256" key="1">
    <source>
        <dbReference type="SAM" id="Phobius"/>
    </source>
</evidence>
<sequence>MCAQYVTLLMNQASTGSHPLLGADERTRILRSFLLSLALTPVLLMIEPARRIVSLEATLAAITVGISLGIVAAIGLADINLQNANSVTASIVTLVCICGATIAVWLILPHQHIGALLQFTVAFIWAMPITQLLYYRLWAPEPS</sequence>
<keyword evidence="1" id="KW-1133">Transmembrane helix</keyword>
<gene>
    <name evidence="2" type="ORF">B2G88_12260</name>
</gene>
<accession>A0A202EA42</accession>
<dbReference type="Proteomes" id="UP000196084">
    <property type="component" value="Unassembled WGS sequence"/>
</dbReference>
<reference evidence="2 3" key="1">
    <citation type="submission" date="2017-02" db="EMBL/GenBank/DDBJ databases">
        <title>Natronthermophilus aegyptiacus gen. nov.,sp. nov., an aerobic, extremely halophilic alkalithermophilic archaeon isolated from the athalassohaline Wadi An Natrun, Egypt.</title>
        <authorList>
            <person name="Zhao B."/>
        </authorList>
    </citation>
    <scope>NUCLEOTIDE SEQUENCE [LARGE SCALE GENOMIC DNA]</scope>
    <source>
        <strain evidence="2 3">CGMCC 1.3597</strain>
    </source>
</reference>
<evidence type="ECO:0000313" key="2">
    <source>
        <dbReference type="EMBL" id="OVE85112.1"/>
    </source>
</evidence>
<evidence type="ECO:0000313" key="3">
    <source>
        <dbReference type="Proteomes" id="UP000196084"/>
    </source>
</evidence>
<feature type="transmembrane region" description="Helical" evidence="1">
    <location>
        <begin position="58"/>
        <end position="77"/>
    </location>
</feature>
<dbReference type="AlphaFoldDB" id="A0A202EA42"/>
<keyword evidence="3" id="KW-1185">Reference proteome</keyword>
<organism evidence="2 3">
    <name type="scientific">Natronolimnobius baerhuensis</name>
    <dbReference type="NCBI Taxonomy" id="253108"/>
    <lineage>
        <taxon>Archaea</taxon>
        <taxon>Methanobacteriati</taxon>
        <taxon>Methanobacteriota</taxon>
        <taxon>Stenosarchaea group</taxon>
        <taxon>Halobacteria</taxon>
        <taxon>Halobacteriales</taxon>
        <taxon>Natrialbaceae</taxon>
        <taxon>Natronolimnobius</taxon>
    </lineage>
</organism>
<feature type="transmembrane region" description="Helical" evidence="1">
    <location>
        <begin position="115"/>
        <end position="135"/>
    </location>
</feature>
<proteinExistence type="predicted"/>
<keyword evidence="1" id="KW-0812">Transmembrane</keyword>